<dbReference type="InterPro" id="IPR010380">
    <property type="entry name" value="DUF975"/>
</dbReference>
<accession>A0A9D1WKC4</accession>
<evidence type="ECO:0000313" key="4">
    <source>
        <dbReference type="Proteomes" id="UP000886817"/>
    </source>
</evidence>
<reference evidence="3" key="2">
    <citation type="submission" date="2021-04" db="EMBL/GenBank/DDBJ databases">
        <authorList>
            <person name="Gilroy R."/>
        </authorList>
    </citation>
    <scope>NUCLEOTIDE SEQUENCE</scope>
    <source>
        <strain evidence="3">ChiSjej1B19-8411</strain>
    </source>
</reference>
<organism evidence="3 4">
    <name type="scientific">Candidatus Blautia gallistercoris</name>
    <dbReference type="NCBI Taxonomy" id="2838490"/>
    <lineage>
        <taxon>Bacteria</taxon>
        <taxon>Bacillati</taxon>
        <taxon>Bacillota</taxon>
        <taxon>Clostridia</taxon>
        <taxon>Lachnospirales</taxon>
        <taxon>Lachnospiraceae</taxon>
        <taxon>Blautia</taxon>
    </lineage>
</organism>
<feature type="compositionally biased region" description="Polar residues" evidence="1">
    <location>
        <begin position="243"/>
        <end position="268"/>
    </location>
</feature>
<feature type="transmembrane region" description="Helical" evidence="2">
    <location>
        <begin position="189"/>
        <end position="222"/>
    </location>
</feature>
<dbReference type="Pfam" id="PF06161">
    <property type="entry name" value="DUF975"/>
    <property type="match status" value="1"/>
</dbReference>
<dbReference type="EMBL" id="DXEX01000252">
    <property type="protein sequence ID" value="HIX60402.1"/>
    <property type="molecule type" value="Genomic_DNA"/>
</dbReference>
<evidence type="ECO:0000256" key="1">
    <source>
        <dbReference type="SAM" id="MobiDB-lite"/>
    </source>
</evidence>
<protein>
    <submittedName>
        <fullName evidence="3">DUF975 family protein</fullName>
    </submittedName>
</protein>
<feature type="transmembrane region" description="Helical" evidence="2">
    <location>
        <begin position="20"/>
        <end position="45"/>
    </location>
</feature>
<dbReference type="AlphaFoldDB" id="A0A9D1WKC4"/>
<sequence>MKYSIRQLKSMARESLQGNYGTIISALLLYMLINFLINFVSNLLFRNGSTLTAVVSFLFSFVISLIMCIFSAGLDYMYLNISRKQPVQVSDLFYMFNHNPDRVIAAGFVLTLLTTLADLPITLSLLYLPGLSEGSPTALLQFMGIVLISIVLSVLLCFPFSFAYFLLAESPDMGAGEALKQSAGLIRLNFLRLFLLECSFLGLALLSVFTLYIALLFVIPYMRTSMVFLYREARGELHAGPHTQDNGPSFTQTSFRGYSQQDDYNSEA</sequence>
<gene>
    <name evidence="3" type="ORF">IAA45_11905</name>
</gene>
<keyword evidence="2" id="KW-1133">Transmembrane helix</keyword>
<comment type="caution">
    <text evidence="3">The sequence shown here is derived from an EMBL/GenBank/DDBJ whole genome shotgun (WGS) entry which is preliminary data.</text>
</comment>
<dbReference type="PANTHER" id="PTHR40076:SF1">
    <property type="entry name" value="MEMBRANE PROTEIN"/>
    <property type="match status" value="1"/>
</dbReference>
<feature type="transmembrane region" description="Helical" evidence="2">
    <location>
        <begin position="103"/>
        <end position="128"/>
    </location>
</feature>
<feature type="transmembrane region" description="Helical" evidence="2">
    <location>
        <begin position="51"/>
        <end position="74"/>
    </location>
</feature>
<proteinExistence type="predicted"/>
<reference evidence="3" key="1">
    <citation type="journal article" date="2021" name="PeerJ">
        <title>Extensive microbial diversity within the chicken gut microbiome revealed by metagenomics and culture.</title>
        <authorList>
            <person name="Gilroy R."/>
            <person name="Ravi A."/>
            <person name="Getino M."/>
            <person name="Pursley I."/>
            <person name="Horton D.L."/>
            <person name="Alikhan N.F."/>
            <person name="Baker D."/>
            <person name="Gharbi K."/>
            <person name="Hall N."/>
            <person name="Watson M."/>
            <person name="Adriaenssens E.M."/>
            <person name="Foster-Nyarko E."/>
            <person name="Jarju S."/>
            <person name="Secka A."/>
            <person name="Antonio M."/>
            <person name="Oren A."/>
            <person name="Chaudhuri R.R."/>
            <person name="La Ragione R."/>
            <person name="Hildebrand F."/>
            <person name="Pallen M.J."/>
        </authorList>
    </citation>
    <scope>NUCLEOTIDE SEQUENCE</scope>
    <source>
        <strain evidence="3">ChiSjej1B19-8411</strain>
    </source>
</reference>
<feature type="transmembrane region" description="Helical" evidence="2">
    <location>
        <begin position="140"/>
        <end position="168"/>
    </location>
</feature>
<name>A0A9D1WKC4_9FIRM</name>
<keyword evidence="2" id="KW-0812">Transmembrane</keyword>
<dbReference type="PANTHER" id="PTHR40076">
    <property type="entry name" value="MEMBRANE PROTEIN-RELATED"/>
    <property type="match status" value="1"/>
</dbReference>
<evidence type="ECO:0000313" key="3">
    <source>
        <dbReference type="EMBL" id="HIX60402.1"/>
    </source>
</evidence>
<keyword evidence="2" id="KW-0472">Membrane</keyword>
<evidence type="ECO:0000256" key="2">
    <source>
        <dbReference type="SAM" id="Phobius"/>
    </source>
</evidence>
<feature type="region of interest" description="Disordered" evidence="1">
    <location>
        <begin position="240"/>
        <end position="268"/>
    </location>
</feature>
<dbReference type="Proteomes" id="UP000886817">
    <property type="component" value="Unassembled WGS sequence"/>
</dbReference>